<dbReference type="OrthoDB" id="3198848at2759"/>
<evidence type="ECO:0000313" key="2">
    <source>
        <dbReference type="Proteomes" id="UP000298061"/>
    </source>
</evidence>
<accession>A0A4Y9ZW70</accession>
<protein>
    <submittedName>
        <fullName evidence="1">Uncharacterized protein</fullName>
    </submittedName>
</protein>
<evidence type="ECO:0000313" key="1">
    <source>
        <dbReference type="EMBL" id="TFY77759.1"/>
    </source>
</evidence>
<proteinExistence type="predicted"/>
<keyword evidence="2" id="KW-1185">Reference proteome</keyword>
<organism evidence="1 2">
    <name type="scientific">Hericium alpestre</name>
    <dbReference type="NCBI Taxonomy" id="135208"/>
    <lineage>
        <taxon>Eukaryota</taxon>
        <taxon>Fungi</taxon>
        <taxon>Dikarya</taxon>
        <taxon>Basidiomycota</taxon>
        <taxon>Agaricomycotina</taxon>
        <taxon>Agaricomycetes</taxon>
        <taxon>Russulales</taxon>
        <taxon>Hericiaceae</taxon>
        <taxon>Hericium</taxon>
    </lineage>
</organism>
<gene>
    <name evidence="1" type="ORF">EWM64_g6255</name>
</gene>
<sequence>MKPDSWEIAVDLAIREFRELQQIERSRITLEKRCAVGEDKVLVRITPEVWTSVVAPLVQWEVIEVHITEEEEEVVDTPAASLPVSESRPIFESQPVFESFRFAEWQLFFQPQPLSESLFIAET</sequence>
<dbReference type="Proteomes" id="UP000298061">
    <property type="component" value="Unassembled WGS sequence"/>
</dbReference>
<name>A0A4Y9ZW70_9AGAM</name>
<dbReference type="AlphaFoldDB" id="A0A4Y9ZW70"/>
<reference evidence="1 2" key="1">
    <citation type="submission" date="2019-02" db="EMBL/GenBank/DDBJ databases">
        <title>Genome sequencing of the rare red list fungi Hericium alpestre (H. flagellum).</title>
        <authorList>
            <person name="Buettner E."/>
            <person name="Kellner H."/>
        </authorList>
    </citation>
    <scope>NUCLEOTIDE SEQUENCE [LARGE SCALE GENOMIC DNA]</scope>
    <source>
        <strain evidence="1 2">DSM 108284</strain>
    </source>
</reference>
<comment type="caution">
    <text evidence="1">The sequence shown here is derived from an EMBL/GenBank/DDBJ whole genome shotgun (WGS) entry which is preliminary data.</text>
</comment>
<dbReference type="EMBL" id="SFCI01000831">
    <property type="protein sequence ID" value="TFY77759.1"/>
    <property type="molecule type" value="Genomic_DNA"/>
</dbReference>